<dbReference type="AlphaFoldDB" id="A0A9X3J2X3"/>
<keyword evidence="9" id="KW-0812">Transmembrane</keyword>
<evidence type="ECO:0000256" key="4">
    <source>
        <dbReference type="ARBA" id="ARBA00023002"/>
    </source>
</evidence>
<comment type="caution">
    <text evidence="10">The sequence shown here is derived from an EMBL/GenBank/DDBJ whole genome shotgun (WGS) entry which is preliminary data.</text>
</comment>
<keyword evidence="3 7" id="KW-0479">Metal-binding</keyword>
<dbReference type="SUPFAM" id="SSF48264">
    <property type="entry name" value="Cytochrome P450"/>
    <property type="match status" value="1"/>
</dbReference>
<dbReference type="GO" id="GO:0005506">
    <property type="term" value="F:iron ion binding"/>
    <property type="evidence" value="ECO:0007669"/>
    <property type="project" value="InterPro"/>
</dbReference>
<dbReference type="Gene3D" id="1.10.630.10">
    <property type="entry name" value="Cytochrome P450"/>
    <property type="match status" value="1"/>
</dbReference>
<keyword evidence="9" id="KW-0472">Membrane</keyword>
<feature type="transmembrane region" description="Helical" evidence="9">
    <location>
        <begin position="181"/>
        <end position="204"/>
    </location>
</feature>
<evidence type="ECO:0000256" key="3">
    <source>
        <dbReference type="ARBA" id="ARBA00022723"/>
    </source>
</evidence>
<dbReference type="InterPro" id="IPR001128">
    <property type="entry name" value="Cyt_P450"/>
</dbReference>
<dbReference type="PRINTS" id="PR00463">
    <property type="entry name" value="EP450I"/>
</dbReference>
<keyword evidence="4 8" id="KW-0560">Oxidoreductase</keyword>
<gene>
    <name evidence="10" type="ORF">OV079_39500</name>
</gene>
<evidence type="ECO:0000256" key="2">
    <source>
        <dbReference type="ARBA" id="ARBA00022617"/>
    </source>
</evidence>
<evidence type="ECO:0000256" key="1">
    <source>
        <dbReference type="ARBA" id="ARBA00010617"/>
    </source>
</evidence>
<keyword evidence="5 7" id="KW-0408">Iron</keyword>
<dbReference type="Proteomes" id="UP001150924">
    <property type="component" value="Unassembled WGS sequence"/>
</dbReference>
<protein>
    <submittedName>
        <fullName evidence="10">Cytochrome P450</fullName>
    </submittedName>
</protein>
<accession>A0A9X3J2X3</accession>
<dbReference type="GO" id="GO:0016705">
    <property type="term" value="F:oxidoreductase activity, acting on paired donors, with incorporation or reduction of molecular oxygen"/>
    <property type="evidence" value="ECO:0007669"/>
    <property type="project" value="InterPro"/>
</dbReference>
<evidence type="ECO:0000256" key="5">
    <source>
        <dbReference type="ARBA" id="ARBA00023004"/>
    </source>
</evidence>
<keyword evidence="9" id="KW-1133">Transmembrane helix</keyword>
<keyword evidence="6 8" id="KW-0503">Monooxygenase</keyword>
<comment type="cofactor">
    <cofactor evidence="7">
        <name>heme</name>
        <dbReference type="ChEBI" id="CHEBI:30413"/>
    </cofactor>
</comment>
<comment type="similarity">
    <text evidence="1 8">Belongs to the cytochrome P450 family.</text>
</comment>
<dbReference type="InterPro" id="IPR050196">
    <property type="entry name" value="Cytochrome_P450_Monoox"/>
</dbReference>
<evidence type="ECO:0000256" key="6">
    <source>
        <dbReference type="ARBA" id="ARBA00023033"/>
    </source>
</evidence>
<keyword evidence="11" id="KW-1185">Reference proteome</keyword>
<evidence type="ECO:0000256" key="9">
    <source>
        <dbReference type="SAM" id="Phobius"/>
    </source>
</evidence>
<sequence length="242" mass="26809">MYDLIGKRRKGASGSEQRDLLDVLIAASDDESGRRMSDEQLRDEVMTVFIAGHETTAVSLTWALTLLARHPEVMARLQAEVDALDHDLPGLEDIPKLPYTRQVIDETLRLYPAVWAIPRTAARDDVLGGYPIAKGSIITVMVHELHRQPDVWPDPNRFDPDRFAPGAAQARQKTAYMPFGAGHRICIGIHFALLELVIALAAVARRYSWRLVTPEVPSVGVSTLRPARPVRLALAARRATAP</sequence>
<dbReference type="PRINTS" id="PR00385">
    <property type="entry name" value="P450"/>
</dbReference>
<dbReference type="RefSeq" id="WP_267778756.1">
    <property type="nucleotide sequence ID" value="NZ_JAPNKE010000002.1"/>
</dbReference>
<name>A0A9X3J2X3_9BACT</name>
<dbReference type="GO" id="GO:0020037">
    <property type="term" value="F:heme binding"/>
    <property type="evidence" value="ECO:0007669"/>
    <property type="project" value="InterPro"/>
</dbReference>
<dbReference type="GO" id="GO:0004497">
    <property type="term" value="F:monooxygenase activity"/>
    <property type="evidence" value="ECO:0007669"/>
    <property type="project" value="UniProtKB-KW"/>
</dbReference>
<dbReference type="EMBL" id="JAPNKE010000002">
    <property type="protein sequence ID" value="MCY1011548.1"/>
    <property type="molecule type" value="Genomic_DNA"/>
</dbReference>
<organism evidence="10 11">
    <name type="scientific">Nannocystis pusilla</name>
    <dbReference type="NCBI Taxonomy" id="889268"/>
    <lineage>
        <taxon>Bacteria</taxon>
        <taxon>Pseudomonadati</taxon>
        <taxon>Myxococcota</taxon>
        <taxon>Polyangia</taxon>
        <taxon>Nannocystales</taxon>
        <taxon>Nannocystaceae</taxon>
        <taxon>Nannocystis</taxon>
    </lineage>
</organism>
<evidence type="ECO:0000313" key="10">
    <source>
        <dbReference type="EMBL" id="MCY1011548.1"/>
    </source>
</evidence>
<evidence type="ECO:0000313" key="11">
    <source>
        <dbReference type="Proteomes" id="UP001150924"/>
    </source>
</evidence>
<keyword evidence="2 7" id="KW-0349">Heme</keyword>
<dbReference type="InterPro" id="IPR002401">
    <property type="entry name" value="Cyt_P450_E_grp-I"/>
</dbReference>
<dbReference type="InterPro" id="IPR036396">
    <property type="entry name" value="Cyt_P450_sf"/>
</dbReference>
<evidence type="ECO:0000256" key="7">
    <source>
        <dbReference type="PIRSR" id="PIRSR602401-1"/>
    </source>
</evidence>
<dbReference type="Pfam" id="PF00067">
    <property type="entry name" value="p450"/>
    <property type="match status" value="1"/>
</dbReference>
<proteinExistence type="inferred from homology"/>
<dbReference type="PANTHER" id="PTHR24291:SF50">
    <property type="entry name" value="BIFUNCTIONAL ALBAFLAVENONE MONOOXYGENASE_TERPENE SYNTHASE"/>
    <property type="match status" value="1"/>
</dbReference>
<evidence type="ECO:0000256" key="8">
    <source>
        <dbReference type="RuleBase" id="RU000461"/>
    </source>
</evidence>
<reference evidence="10" key="1">
    <citation type="submission" date="2022-11" db="EMBL/GenBank/DDBJ databases">
        <title>Minimal conservation of predation-associated metabolite biosynthetic gene clusters underscores biosynthetic potential of Myxococcota including descriptions for ten novel species: Archangium lansinium sp. nov., Myxococcus landrumus sp. nov., Nannocystis bai.</title>
        <authorList>
            <person name="Ahearne A."/>
            <person name="Stevens C."/>
            <person name="Phillips K."/>
        </authorList>
    </citation>
    <scope>NUCLEOTIDE SEQUENCE</scope>
    <source>
        <strain evidence="10">Na p29</strain>
    </source>
</reference>
<dbReference type="PANTHER" id="PTHR24291">
    <property type="entry name" value="CYTOCHROME P450 FAMILY 4"/>
    <property type="match status" value="1"/>
</dbReference>
<feature type="binding site" description="axial binding residue" evidence="7">
    <location>
        <position position="186"/>
    </location>
    <ligand>
        <name>heme</name>
        <dbReference type="ChEBI" id="CHEBI:30413"/>
    </ligand>
    <ligandPart>
        <name>Fe</name>
        <dbReference type="ChEBI" id="CHEBI:18248"/>
    </ligandPart>
</feature>
<dbReference type="PROSITE" id="PS00086">
    <property type="entry name" value="CYTOCHROME_P450"/>
    <property type="match status" value="1"/>
</dbReference>
<dbReference type="InterPro" id="IPR017972">
    <property type="entry name" value="Cyt_P450_CS"/>
</dbReference>